<proteinExistence type="predicted"/>
<protein>
    <submittedName>
        <fullName evidence="4">NUDIX domain-containing protein</fullName>
    </submittedName>
</protein>
<feature type="domain" description="Nudix hydrolase" evidence="3">
    <location>
        <begin position="1"/>
        <end position="131"/>
    </location>
</feature>
<comment type="cofactor">
    <cofactor evidence="1">
        <name>Mg(2+)</name>
        <dbReference type="ChEBI" id="CHEBI:18420"/>
    </cofactor>
</comment>
<dbReference type="InterPro" id="IPR015797">
    <property type="entry name" value="NUDIX_hydrolase-like_dom_sf"/>
</dbReference>
<name>A0A4Q7J1J2_9PSEU</name>
<keyword evidence="2" id="KW-0378">Hydrolase</keyword>
<dbReference type="PANTHER" id="PTHR43046">
    <property type="entry name" value="GDP-MANNOSE MANNOSYL HYDROLASE"/>
    <property type="match status" value="1"/>
</dbReference>
<evidence type="ECO:0000256" key="1">
    <source>
        <dbReference type="ARBA" id="ARBA00001946"/>
    </source>
</evidence>
<dbReference type="InterPro" id="IPR020084">
    <property type="entry name" value="NUDIX_hydrolase_CS"/>
</dbReference>
<dbReference type="InterPro" id="IPR000086">
    <property type="entry name" value="NUDIX_hydrolase_dom"/>
</dbReference>
<dbReference type="PANTHER" id="PTHR43046:SF2">
    <property type="entry name" value="8-OXO-DGTP DIPHOSPHATASE-RELATED"/>
    <property type="match status" value="1"/>
</dbReference>
<organism evidence="4 5">
    <name type="scientific">Amycolatopsis suaedae</name>
    <dbReference type="NCBI Taxonomy" id="2510978"/>
    <lineage>
        <taxon>Bacteria</taxon>
        <taxon>Bacillati</taxon>
        <taxon>Actinomycetota</taxon>
        <taxon>Actinomycetes</taxon>
        <taxon>Pseudonocardiales</taxon>
        <taxon>Pseudonocardiaceae</taxon>
        <taxon>Amycolatopsis</taxon>
    </lineage>
</organism>
<dbReference type="AlphaFoldDB" id="A0A4Q7J1J2"/>
<sequence>MTVIDKIAWLCLAGGKVLGARSRGSDAFYLPGGKREPGESDLDTLVREVAEELDVAVDPGTARHAGTFEAPAHGKPGVTVRMACYTADHRGTPRASAEIEELAWLSYADRDRFSVMGRLVADHLHSAGLLG</sequence>
<accession>A0A4Q7J1J2</accession>
<dbReference type="PROSITE" id="PS51462">
    <property type="entry name" value="NUDIX"/>
    <property type="match status" value="1"/>
</dbReference>
<evidence type="ECO:0000256" key="2">
    <source>
        <dbReference type="ARBA" id="ARBA00022801"/>
    </source>
</evidence>
<dbReference type="OrthoDB" id="67499at2"/>
<gene>
    <name evidence="4" type="ORF">EWH70_29545</name>
</gene>
<evidence type="ECO:0000313" key="4">
    <source>
        <dbReference type="EMBL" id="RZQ60442.1"/>
    </source>
</evidence>
<dbReference type="SUPFAM" id="SSF55811">
    <property type="entry name" value="Nudix"/>
    <property type="match status" value="1"/>
</dbReference>
<dbReference type="GO" id="GO:0016787">
    <property type="term" value="F:hydrolase activity"/>
    <property type="evidence" value="ECO:0007669"/>
    <property type="project" value="UniProtKB-KW"/>
</dbReference>
<dbReference type="RefSeq" id="WP_130478830.1">
    <property type="nucleotide sequence ID" value="NZ_SFCC01000017.1"/>
</dbReference>
<evidence type="ECO:0000259" key="3">
    <source>
        <dbReference type="PROSITE" id="PS51462"/>
    </source>
</evidence>
<dbReference type="Proteomes" id="UP000292003">
    <property type="component" value="Unassembled WGS sequence"/>
</dbReference>
<keyword evidence="5" id="KW-1185">Reference proteome</keyword>
<dbReference type="CDD" id="cd04690">
    <property type="entry name" value="NUDIX_Hydrolase"/>
    <property type="match status" value="1"/>
</dbReference>
<evidence type="ECO:0000313" key="5">
    <source>
        <dbReference type="Proteomes" id="UP000292003"/>
    </source>
</evidence>
<dbReference type="EMBL" id="SFCC01000017">
    <property type="protein sequence ID" value="RZQ60442.1"/>
    <property type="molecule type" value="Genomic_DNA"/>
</dbReference>
<comment type="caution">
    <text evidence="4">The sequence shown here is derived from an EMBL/GenBank/DDBJ whole genome shotgun (WGS) entry which is preliminary data.</text>
</comment>
<reference evidence="4 5" key="1">
    <citation type="submission" date="2019-02" db="EMBL/GenBank/DDBJ databases">
        <title>Draft genome sequence of Amycolatopsis sp. 8-3EHSu isolated from roots of Suaeda maritima.</title>
        <authorList>
            <person name="Duangmal K."/>
            <person name="Chantavorakit T."/>
        </authorList>
    </citation>
    <scope>NUCLEOTIDE SEQUENCE [LARGE SCALE GENOMIC DNA]</scope>
    <source>
        <strain evidence="4 5">8-3EHSu</strain>
    </source>
</reference>
<dbReference type="Gene3D" id="3.90.79.10">
    <property type="entry name" value="Nucleoside Triphosphate Pyrophosphohydrolase"/>
    <property type="match status" value="1"/>
</dbReference>
<dbReference type="Pfam" id="PF00293">
    <property type="entry name" value="NUDIX"/>
    <property type="match status" value="1"/>
</dbReference>
<dbReference type="PROSITE" id="PS00893">
    <property type="entry name" value="NUDIX_BOX"/>
    <property type="match status" value="1"/>
</dbReference>